<dbReference type="InParanoid" id="A7AU69"/>
<dbReference type="Pfam" id="PF00069">
    <property type="entry name" value="Pkinase"/>
    <property type="match status" value="1"/>
</dbReference>
<dbReference type="VEuPathDB" id="PiroplasmaDB:BBOV_II005282"/>
<sequence length="351" mass="39811">MCGGQHWTKMKYSSPTRLALDPCELKFHKRIARGAFGSVYLATDPNGYKYAVKRSRKLELINLGLCKDAANIMQYMGTFYTRNRNGILMQNSLFEHVPYNLRSFIRHMRGNMESHCERINAITPDNPSHAAAQVTGTKDYLILRVLCDVVNGILELHGRDLVHRDLKPDNILIDDDKSPTIAKICDLGSAKRITRLSMTARSDSDMTVEPSTPYVCSRWYRAPELLFGRTYYSVRYALHINLIVGIGRQLVSDAHQVLHMIEILGTPSRSELRRILENAPCSSIARQLEILFQSIYSKGTLRTILTDVAKGNSSMMTIANVAYNLLRWCPEDRISMEDAYKMLTAGLTRCV</sequence>
<dbReference type="Gene3D" id="1.10.510.10">
    <property type="entry name" value="Transferase(Phosphotransferase) domain 1"/>
    <property type="match status" value="1"/>
</dbReference>
<dbReference type="GO" id="GO:0005524">
    <property type="term" value="F:ATP binding"/>
    <property type="evidence" value="ECO:0007669"/>
    <property type="project" value="UniProtKB-KW"/>
</dbReference>
<dbReference type="InterPro" id="IPR000719">
    <property type="entry name" value="Prot_kinase_dom"/>
</dbReference>
<keyword evidence="2" id="KW-0067">ATP-binding</keyword>
<dbReference type="InterPro" id="IPR050117">
    <property type="entry name" value="MAPK"/>
</dbReference>
<dbReference type="AlphaFoldDB" id="A7AU69"/>
<dbReference type="VEuPathDB" id="PiroplasmaDB:BBOV_II005280"/>
<dbReference type="InterPro" id="IPR011009">
    <property type="entry name" value="Kinase-like_dom_sf"/>
</dbReference>
<dbReference type="PROSITE" id="PS50011">
    <property type="entry name" value="PROTEIN_KINASE_DOM"/>
    <property type="match status" value="1"/>
</dbReference>
<accession>A7AU69</accession>
<dbReference type="PANTHER" id="PTHR24055">
    <property type="entry name" value="MITOGEN-ACTIVATED PROTEIN KINASE"/>
    <property type="match status" value="1"/>
</dbReference>
<dbReference type="InterPro" id="IPR008271">
    <property type="entry name" value="Ser/Thr_kinase_AS"/>
</dbReference>
<evidence type="ECO:0000256" key="2">
    <source>
        <dbReference type="ARBA" id="ARBA00022840"/>
    </source>
</evidence>
<comment type="caution">
    <text evidence="4">The sequence shown here is derived from an EMBL/GenBank/DDBJ whole genome shotgun (WGS) entry which is preliminary data.</text>
</comment>
<name>A7AU69_BABBO</name>
<dbReference type="GO" id="GO:0004674">
    <property type="term" value="F:protein serine/threonine kinase activity"/>
    <property type="evidence" value="ECO:0007669"/>
    <property type="project" value="UniProtKB-EC"/>
</dbReference>
<dbReference type="eggNOG" id="KOG0658">
    <property type="taxonomic scope" value="Eukaryota"/>
</dbReference>
<dbReference type="EMBL" id="AAXT01000003">
    <property type="protein sequence ID" value="EDO06480.1"/>
    <property type="molecule type" value="Genomic_DNA"/>
</dbReference>
<protein>
    <submittedName>
        <fullName evidence="4">Glycogen synthase kinase-3 alpha, putative</fullName>
        <ecNumber evidence="4">2.7.11.1</ecNumber>
    </submittedName>
</protein>
<dbReference type="PROSITE" id="PS00108">
    <property type="entry name" value="PROTEIN_KINASE_ST"/>
    <property type="match status" value="1"/>
</dbReference>
<organism evidence="4 5">
    <name type="scientific">Babesia bovis</name>
    <dbReference type="NCBI Taxonomy" id="5865"/>
    <lineage>
        <taxon>Eukaryota</taxon>
        <taxon>Sar</taxon>
        <taxon>Alveolata</taxon>
        <taxon>Apicomplexa</taxon>
        <taxon>Aconoidasida</taxon>
        <taxon>Piroplasmida</taxon>
        <taxon>Babesiidae</taxon>
        <taxon>Babesia</taxon>
    </lineage>
</organism>
<keyword evidence="1" id="KW-0547">Nucleotide-binding</keyword>
<dbReference type="Proteomes" id="UP000002173">
    <property type="component" value="Chromosome 2"/>
</dbReference>
<reference evidence="4 5" key="1">
    <citation type="journal article" date="2007" name="PLoS Pathog.">
        <title>Genome sequence of Babesia bovis and comparative analysis of apicomplexan hemoprotozoa.</title>
        <authorList>
            <person name="Brayton K.A."/>
            <person name="Lau A.O.T."/>
            <person name="Herndon D.R."/>
            <person name="Hannick L."/>
            <person name="Kappmeyer L.S."/>
            <person name="Berens S.J."/>
            <person name="Bidwell S.L."/>
            <person name="Brown W.C."/>
            <person name="Crabtree J."/>
            <person name="Fadrosh D."/>
            <person name="Feldblum T."/>
            <person name="Forberger H.A."/>
            <person name="Haas B.J."/>
            <person name="Howell J.M."/>
            <person name="Khouri H."/>
            <person name="Koo H."/>
            <person name="Mann D.J."/>
            <person name="Norimine J."/>
            <person name="Paulsen I.T."/>
            <person name="Radune D."/>
            <person name="Ren Q."/>
            <person name="Smith R.K. Jr."/>
            <person name="Suarez C.E."/>
            <person name="White O."/>
            <person name="Wortman J.R."/>
            <person name="Knowles D.P. Jr."/>
            <person name="McElwain T.F."/>
            <person name="Nene V.M."/>
        </authorList>
    </citation>
    <scope>NUCLEOTIDE SEQUENCE [LARGE SCALE GENOMIC DNA]</scope>
    <source>
        <strain evidence="4">T2Bo</strain>
    </source>
</reference>
<keyword evidence="4" id="KW-0808">Transferase</keyword>
<feature type="domain" description="Protein kinase" evidence="3">
    <location>
        <begin position="25"/>
        <end position="347"/>
    </location>
</feature>
<dbReference type="EC" id="2.7.11.1" evidence="4"/>
<proteinExistence type="predicted"/>
<evidence type="ECO:0000256" key="1">
    <source>
        <dbReference type="ARBA" id="ARBA00022741"/>
    </source>
</evidence>
<evidence type="ECO:0000313" key="4">
    <source>
        <dbReference type="EMBL" id="EDO06480.1"/>
    </source>
</evidence>
<gene>
    <name evidence="4" type="ORF">BBOV_II005280</name>
</gene>
<evidence type="ECO:0000259" key="3">
    <source>
        <dbReference type="PROSITE" id="PS50011"/>
    </source>
</evidence>
<keyword evidence="4" id="KW-0418">Kinase</keyword>
<keyword evidence="5" id="KW-1185">Reference proteome</keyword>
<dbReference type="SUPFAM" id="SSF56112">
    <property type="entry name" value="Protein kinase-like (PK-like)"/>
    <property type="match status" value="1"/>
</dbReference>
<dbReference type="STRING" id="5865.A7AU69"/>
<evidence type="ECO:0000313" key="5">
    <source>
        <dbReference type="Proteomes" id="UP000002173"/>
    </source>
</evidence>
<dbReference type="SMART" id="SM00220">
    <property type="entry name" value="S_TKc"/>
    <property type="match status" value="1"/>
</dbReference>